<evidence type="ECO:0000313" key="1">
    <source>
        <dbReference type="EMBL" id="MEQ3537342.1"/>
    </source>
</evidence>
<keyword evidence="2" id="KW-1185">Reference proteome</keyword>
<dbReference type="RefSeq" id="WP_226354434.1">
    <property type="nucleotide sequence ID" value="NZ_BAABLY010000055.1"/>
</dbReference>
<proteinExistence type="predicted"/>
<accession>A0ABV1JN35</accession>
<evidence type="ECO:0000313" key="2">
    <source>
        <dbReference type="Proteomes" id="UP001464923"/>
    </source>
</evidence>
<reference evidence="1 2" key="1">
    <citation type="submission" date="2024-03" db="EMBL/GenBank/DDBJ databases">
        <title>Draft genome sequence of Pseudonocardia tropica JCM 19149.</title>
        <authorList>
            <person name="Butdee W."/>
            <person name="Duangmal K."/>
        </authorList>
    </citation>
    <scope>NUCLEOTIDE SEQUENCE [LARGE SCALE GENOMIC DNA]</scope>
    <source>
        <strain evidence="1 2">JCM 19149</strain>
    </source>
</reference>
<dbReference type="EMBL" id="JBEDNP010000001">
    <property type="protein sequence ID" value="MEQ3537342.1"/>
    <property type="molecule type" value="Genomic_DNA"/>
</dbReference>
<sequence>MSGTTHFRSHAWILSGLMNTPGILVLADGRLSFVADTGPVFDEPLDAVTDVRFPWYEFGGGFRATVAGQRRRIALVRPNGADTATAALFDTAVGEAFVASRAVHDIATGRTAGKSWRALLTGGAA</sequence>
<name>A0ABV1JN35_9PSEU</name>
<dbReference type="Proteomes" id="UP001464923">
    <property type="component" value="Unassembled WGS sequence"/>
</dbReference>
<comment type="caution">
    <text evidence="1">The sequence shown here is derived from an EMBL/GenBank/DDBJ whole genome shotgun (WGS) entry which is preliminary data.</text>
</comment>
<protein>
    <submittedName>
        <fullName evidence="1">Uncharacterized protein</fullName>
    </submittedName>
</protein>
<gene>
    <name evidence="1" type="ORF">WHI96_00770</name>
</gene>
<organism evidence="1 2">
    <name type="scientific">Pseudonocardia tropica</name>
    <dbReference type="NCBI Taxonomy" id="681289"/>
    <lineage>
        <taxon>Bacteria</taxon>
        <taxon>Bacillati</taxon>
        <taxon>Actinomycetota</taxon>
        <taxon>Actinomycetes</taxon>
        <taxon>Pseudonocardiales</taxon>
        <taxon>Pseudonocardiaceae</taxon>
        <taxon>Pseudonocardia</taxon>
    </lineage>
</organism>